<evidence type="ECO:0000313" key="1">
    <source>
        <dbReference type="EMBL" id="CAB4145630.1"/>
    </source>
</evidence>
<name>A0A6J5QD33_9CAUD</name>
<proteinExistence type="predicted"/>
<dbReference type="EMBL" id="LR796451">
    <property type="protein sequence ID" value="CAB4145630.1"/>
    <property type="molecule type" value="Genomic_DNA"/>
</dbReference>
<dbReference type="EMBL" id="LR796995">
    <property type="protein sequence ID" value="CAB4180307.1"/>
    <property type="molecule type" value="Genomic_DNA"/>
</dbReference>
<reference evidence="3" key="1">
    <citation type="submission" date="2020-05" db="EMBL/GenBank/DDBJ databases">
        <authorList>
            <person name="Chiriac C."/>
            <person name="Salcher M."/>
            <person name="Ghai R."/>
            <person name="Kavagutti S V."/>
        </authorList>
    </citation>
    <scope>NUCLEOTIDE SEQUENCE</scope>
</reference>
<gene>
    <name evidence="3" type="ORF">UFOVP1047_20</name>
    <name evidence="1" type="ORF">UFOVP487_19</name>
    <name evidence="2" type="ORF">UFOVP869_4</name>
</gene>
<organism evidence="3">
    <name type="scientific">uncultured Caudovirales phage</name>
    <dbReference type="NCBI Taxonomy" id="2100421"/>
    <lineage>
        <taxon>Viruses</taxon>
        <taxon>Duplodnaviria</taxon>
        <taxon>Heunggongvirae</taxon>
        <taxon>Uroviricota</taxon>
        <taxon>Caudoviricetes</taxon>
        <taxon>Peduoviridae</taxon>
        <taxon>Maltschvirus</taxon>
        <taxon>Maltschvirus maltsch</taxon>
    </lineage>
</organism>
<sequence>MNTASIKVYGVKAALKELNKVNPKLRREYTKRYKDIVKPVIQQAKVAFPKSAPLSGMARAHTRLGGWDGGLVAKGVVAKIDTRKGKSDNVGAFFIVQKTGWGSIYDMAGRTNKASTFVQNLIKSGEGNASRVMWPAYEGNAAQVQLAVLDLVNDVMADTNRKLITDGN</sequence>
<accession>A0A6J5QD33</accession>
<protein>
    <submittedName>
        <fullName evidence="3">Uncharacterized protein</fullName>
    </submittedName>
</protein>
<evidence type="ECO:0000313" key="3">
    <source>
        <dbReference type="EMBL" id="CAB4180307.1"/>
    </source>
</evidence>
<dbReference type="EMBL" id="LR796803">
    <property type="protein sequence ID" value="CAB4167229.1"/>
    <property type="molecule type" value="Genomic_DNA"/>
</dbReference>
<evidence type="ECO:0000313" key="2">
    <source>
        <dbReference type="EMBL" id="CAB4167229.1"/>
    </source>
</evidence>